<feature type="transmembrane region" description="Helical" evidence="1">
    <location>
        <begin position="81"/>
        <end position="100"/>
    </location>
</feature>
<evidence type="ECO:0000313" key="2">
    <source>
        <dbReference type="EMBL" id="WOO43390.1"/>
    </source>
</evidence>
<evidence type="ECO:0000313" key="3">
    <source>
        <dbReference type="Proteomes" id="UP001304300"/>
    </source>
</evidence>
<name>A0AAQ3LGE1_9BACT</name>
<dbReference type="AlphaFoldDB" id="A0AAQ3LGE1"/>
<reference evidence="2 3" key="1">
    <citation type="submission" date="2023-10" db="EMBL/GenBank/DDBJ databases">
        <title>Rubellicoccus peritrichatus gen. nov., sp. nov., isolated from an algae of coral reef tank.</title>
        <authorList>
            <person name="Luo J."/>
        </authorList>
    </citation>
    <scope>NUCLEOTIDE SEQUENCE [LARGE SCALE GENOMIC DNA]</scope>
    <source>
        <strain evidence="2 3">CR14</strain>
    </source>
</reference>
<dbReference type="Pfam" id="PF03729">
    <property type="entry name" value="DUF308"/>
    <property type="match status" value="1"/>
</dbReference>
<gene>
    <name evidence="2" type="ORF">RZN69_09845</name>
</gene>
<feature type="transmembrane region" description="Helical" evidence="1">
    <location>
        <begin position="164"/>
        <end position="188"/>
    </location>
</feature>
<dbReference type="InterPro" id="IPR052712">
    <property type="entry name" value="Acid_resist_chaperone_HdeD"/>
</dbReference>
<feature type="transmembrane region" description="Helical" evidence="1">
    <location>
        <begin position="139"/>
        <end position="158"/>
    </location>
</feature>
<dbReference type="PANTHER" id="PTHR34989:SF1">
    <property type="entry name" value="PROTEIN HDED"/>
    <property type="match status" value="1"/>
</dbReference>
<organism evidence="2 3">
    <name type="scientific">Rubellicoccus peritrichatus</name>
    <dbReference type="NCBI Taxonomy" id="3080537"/>
    <lineage>
        <taxon>Bacteria</taxon>
        <taxon>Pseudomonadati</taxon>
        <taxon>Verrucomicrobiota</taxon>
        <taxon>Opitutia</taxon>
        <taxon>Puniceicoccales</taxon>
        <taxon>Cerasicoccaceae</taxon>
        <taxon>Rubellicoccus</taxon>
    </lineage>
</organism>
<protein>
    <submittedName>
        <fullName evidence="2">HdeD family acid-resistance protein</fullName>
    </submittedName>
</protein>
<keyword evidence="3" id="KW-1185">Reference proteome</keyword>
<feature type="transmembrane region" description="Helical" evidence="1">
    <location>
        <begin position="30"/>
        <end position="49"/>
    </location>
</feature>
<feature type="transmembrane region" description="Helical" evidence="1">
    <location>
        <begin position="106"/>
        <end position="127"/>
    </location>
</feature>
<dbReference type="PANTHER" id="PTHR34989">
    <property type="entry name" value="PROTEIN HDED"/>
    <property type="match status" value="1"/>
</dbReference>
<feature type="transmembrane region" description="Helical" evidence="1">
    <location>
        <begin position="55"/>
        <end position="74"/>
    </location>
</feature>
<dbReference type="KEGG" id="puo:RZN69_09845"/>
<proteinExistence type="predicted"/>
<keyword evidence="1" id="KW-0472">Membrane</keyword>
<dbReference type="EMBL" id="CP136920">
    <property type="protein sequence ID" value="WOO43390.1"/>
    <property type="molecule type" value="Genomic_DNA"/>
</dbReference>
<accession>A0AAQ3LGE1</accession>
<evidence type="ECO:0000256" key="1">
    <source>
        <dbReference type="SAM" id="Phobius"/>
    </source>
</evidence>
<dbReference type="GO" id="GO:0005886">
    <property type="term" value="C:plasma membrane"/>
    <property type="evidence" value="ECO:0007669"/>
    <property type="project" value="TreeGrafter"/>
</dbReference>
<dbReference type="Proteomes" id="UP001304300">
    <property type="component" value="Chromosome"/>
</dbReference>
<dbReference type="InterPro" id="IPR005325">
    <property type="entry name" value="DUF308_memb"/>
</dbReference>
<sequence length="194" mass="20359">MPDKTTPVSVASLLGLTPEKLKKHAGVAQWLAIVFIILGIVAIILPGPFSLGIELFLGWLLLIGGILQAVSGFSSLGAKGWWIQLLSGLVSAIVGALFLMNPFKAVEILTMLLAAVFLTNGIFRIVYSFQATGAPGAGLAGLNGVFGIIIGVIVWAEWPTSATWFLGLLVGIDMLFFGMSLFTLASAAKKEAKG</sequence>
<keyword evidence="1" id="KW-1133">Transmembrane helix</keyword>
<keyword evidence="1" id="KW-0812">Transmembrane</keyword>
<dbReference type="RefSeq" id="WP_317835940.1">
    <property type="nucleotide sequence ID" value="NZ_CP136920.1"/>
</dbReference>